<name>A0A5S9Q5W6_9HYPH</name>
<dbReference type="GO" id="GO:0019867">
    <property type="term" value="C:outer membrane"/>
    <property type="evidence" value="ECO:0007669"/>
    <property type="project" value="InterPro"/>
</dbReference>
<dbReference type="Pfam" id="PF03797">
    <property type="entry name" value="Autotransporter"/>
    <property type="match status" value="1"/>
</dbReference>
<gene>
    <name evidence="2" type="primary">bmaC</name>
    <name evidence="2" type="ORF">STARVERO_04073</name>
</gene>
<dbReference type="Proteomes" id="UP000433050">
    <property type="component" value="Unassembled WGS sequence"/>
</dbReference>
<accession>A0A5S9Q5W6</accession>
<dbReference type="SUPFAM" id="SSF103515">
    <property type="entry name" value="Autotransporter"/>
    <property type="match status" value="1"/>
</dbReference>
<dbReference type="AlphaFoldDB" id="A0A5S9Q5W6"/>
<keyword evidence="3" id="KW-1185">Reference proteome</keyword>
<dbReference type="NCBIfam" id="TIGR01414">
    <property type="entry name" value="autotrans_barl"/>
    <property type="match status" value="1"/>
</dbReference>
<proteinExistence type="predicted"/>
<evidence type="ECO:0000313" key="3">
    <source>
        <dbReference type="Proteomes" id="UP000433050"/>
    </source>
</evidence>
<reference evidence="2 3" key="1">
    <citation type="submission" date="2019-12" db="EMBL/GenBank/DDBJ databases">
        <authorList>
            <person name="Reyes-Prieto M."/>
        </authorList>
    </citation>
    <scope>NUCLEOTIDE SEQUENCE [LARGE SCALE GENOMIC DNA]</scope>
    <source>
        <strain evidence="2">HF14-78462</strain>
    </source>
</reference>
<dbReference type="SMART" id="SM00869">
    <property type="entry name" value="Autotransporter"/>
    <property type="match status" value="1"/>
</dbReference>
<dbReference type="EMBL" id="CACSAS010000001">
    <property type="protein sequence ID" value="CAA0112591.1"/>
    <property type="molecule type" value="Genomic_DNA"/>
</dbReference>
<dbReference type="InterPro" id="IPR051551">
    <property type="entry name" value="Autotransporter_adhesion"/>
</dbReference>
<dbReference type="Gene3D" id="2.40.128.130">
    <property type="entry name" value="Autotransporter beta-domain"/>
    <property type="match status" value="1"/>
</dbReference>
<evidence type="ECO:0000313" key="2">
    <source>
        <dbReference type="EMBL" id="CAA0112591.1"/>
    </source>
</evidence>
<dbReference type="PANTHER" id="PTHR35037">
    <property type="entry name" value="C-TERMINAL REGION OF AIDA-LIKE PROTEIN"/>
    <property type="match status" value="1"/>
</dbReference>
<feature type="domain" description="Autotransporter" evidence="1">
    <location>
        <begin position="1"/>
        <end position="275"/>
    </location>
</feature>
<dbReference type="PANTHER" id="PTHR35037:SF3">
    <property type="entry name" value="C-TERMINAL REGION OF AIDA-LIKE PROTEIN"/>
    <property type="match status" value="1"/>
</dbReference>
<dbReference type="PROSITE" id="PS51208">
    <property type="entry name" value="AUTOTRANSPORTER"/>
    <property type="match status" value="1"/>
</dbReference>
<organism evidence="2 3">
    <name type="scientific">Starkeya nomas</name>
    <dbReference type="NCBI Taxonomy" id="2666134"/>
    <lineage>
        <taxon>Bacteria</taxon>
        <taxon>Pseudomonadati</taxon>
        <taxon>Pseudomonadota</taxon>
        <taxon>Alphaproteobacteria</taxon>
        <taxon>Hyphomicrobiales</taxon>
        <taxon>Xanthobacteraceae</taxon>
        <taxon>Starkeya</taxon>
    </lineage>
</organism>
<sequence length="275" mass="29787">MWGRIEAAHASFDPTRSTSGTDYDQDLWKLQAGMDGMLKEFESGSLIAGVNGFYGTLDTDVSSIYGTGRIDTTGYGFGGTLTWYGNNGFYVDGQASVTWYESDLKSNLAGALAKDLDGLGYAFSVEAGRRYEVSPSWYLIPQAQLVYSNVSVDSFYDRFDARVSPGDADSLRGRLGLAVERQTSWTAANGQKRHASVYGIGNLYYEFLDGTSPVDVAGTTIVSGGDDFWGEIGLGGTVALTERLDLYGEARYATSFENAGDNNVYGGNVGLRLFW</sequence>
<dbReference type="InterPro" id="IPR005546">
    <property type="entry name" value="Autotransporte_beta"/>
</dbReference>
<evidence type="ECO:0000259" key="1">
    <source>
        <dbReference type="PROSITE" id="PS51208"/>
    </source>
</evidence>
<dbReference type="InterPro" id="IPR036709">
    <property type="entry name" value="Autotransporte_beta_dom_sf"/>
</dbReference>
<dbReference type="InterPro" id="IPR006315">
    <property type="entry name" value="OM_autotransptr_brl_dom"/>
</dbReference>
<protein>
    <submittedName>
        <fullName evidence="2">Adhesin BmaC autotransporter</fullName>
    </submittedName>
</protein>